<sequence length="177" mass="20137">MPLQPKNPNGKTRKHTKIQLEFEEPDSDDELFSTKRLKTQTDDATTPAKQAKTTNKFKFKKISKEKALRLKHEGEVHGESASTRPKVKKEVNQDLPRSTTSHFSDKNEIHTNPMKKENAEDENATLLPTFGKFLEPKGLSILEDLAVTESQNNSTPSTPNFSNESEDEDDLDIDRDW</sequence>
<organism evidence="1 2">
    <name type="scientific">Ambrosiozyma monospora</name>
    <name type="common">Yeast</name>
    <name type="synonym">Endomycopsis monosporus</name>
    <dbReference type="NCBI Taxonomy" id="43982"/>
    <lineage>
        <taxon>Eukaryota</taxon>
        <taxon>Fungi</taxon>
        <taxon>Dikarya</taxon>
        <taxon>Ascomycota</taxon>
        <taxon>Saccharomycotina</taxon>
        <taxon>Pichiomycetes</taxon>
        <taxon>Pichiales</taxon>
        <taxon>Pichiaceae</taxon>
        <taxon>Ambrosiozyma</taxon>
    </lineage>
</organism>
<protein>
    <submittedName>
        <fullName evidence="1">Unnamed protein product</fullName>
    </submittedName>
</protein>
<dbReference type="EMBL" id="BSXS01011993">
    <property type="protein sequence ID" value="GMF01635.1"/>
    <property type="molecule type" value="Genomic_DNA"/>
</dbReference>
<gene>
    <name evidence="1" type="ORF">Amon02_001129900</name>
</gene>
<dbReference type="Proteomes" id="UP001165064">
    <property type="component" value="Unassembled WGS sequence"/>
</dbReference>
<reference evidence="1" key="1">
    <citation type="submission" date="2023-04" db="EMBL/GenBank/DDBJ databases">
        <title>Ambrosiozyma monospora NBRC 10751.</title>
        <authorList>
            <person name="Ichikawa N."/>
            <person name="Sato H."/>
            <person name="Tonouchi N."/>
        </authorList>
    </citation>
    <scope>NUCLEOTIDE SEQUENCE</scope>
    <source>
        <strain evidence="1">NBRC 10751</strain>
    </source>
</reference>
<accession>A0ACB5U4Y9</accession>
<evidence type="ECO:0000313" key="2">
    <source>
        <dbReference type="Proteomes" id="UP001165064"/>
    </source>
</evidence>
<keyword evidence="2" id="KW-1185">Reference proteome</keyword>
<proteinExistence type="predicted"/>
<comment type="caution">
    <text evidence="1">The sequence shown here is derived from an EMBL/GenBank/DDBJ whole genome shotgun (WGS) entry which is preliminary data.</text>
</comment>
<name>A0ACB5U4Y9_AMBMO</name>
<evidence type="ECO:0000313" key="1">
    <source>
        <dbReference type="EMBL" id="GMF01635.1"/>
    </source>
</evidence>